<dbReference type="NCBIfam" id="TIGR00514">
    <property type="entry name" value="accC"/>
    <property type="match status" value="1"/>
</dbReference>
<dbReference type="InterPro" id="IPR011764">
    <property type="entry name" value="Biotin_carboxylation_dom"/>
</dbReference>
<keyword evidence="3 6" id="KW-0067">ATP-binding</keyword>
<dbReference type="Proteomes" id="UP001484239">
    <property type="component" value="Unassembled WGS sequence"/>
</dbReference>
<dbReference type="Pfam" id="PF02786">
    <property type="entry name" value="CPSase_L_D2"/>
    <property type="match status" value="1"/>
</dbReference>
<dbReference type="GO" id="GO:0004075">
    <property type="term" value="F:biotin carboxylase activity"/>
    <property type="evidence" value="ECO:0007669"/>
    <property type="project" value="UniProtKB-EC"/>
</dbReference>
<keyword evidence="4" id="KW-0460">Magnesium</keyword>
<proteinExistence type="predicted"/>
<evidence type="ECO:0000313" key="10">
    <source>
        <dbReference type="Proteomes" id="UP001484239"/>
    </source>
</evidence>
<dbReference type="RefSeq" id="WP_405277304.1">
    <property type="nucleotide sequence ID" value="NZ_CP144380.1"/>
</dbReference>
<keyword evidence="1 9" id="KW-0436">Ligase</keyword>
<protein>
    <submittedName>
        <fullName evidence="9">Acetyl-CoA carboxylase biotin carboxylase subunit</fullName>
        <ecNumber evidence="9">6.3.4.14</ecNumber>
    </submittedName>
</protein>
<dbReference type="InterPro" id="IPR016185">
    <property type="entry name" value="PreATP-grasp_dom_sf"/>
</dbReference>
<feature type="domain" description="ATP-grasp" evidence="7">
    <location>
        <begin position="122"/>
        <end position="318"/>
    </location>
</feature>
<dbReference type="InterPro" id="IPR005479">
    <property type="entry name" value="CPAse_ATP-bd"/>
</dbReference>
<keyword evidence="2 6" id="KW-0547">Nucleotide-binding</keyword>
<keyword evidence="5" id="KW-0092">Biotin</keyword>
<name>A0ABU9ECB7_9BACT</name>
<evidence type="ECO:0000256" key="6">
    <source>
        <dbReference type="PROSITE-ProRule" id="PRU00409"/>
    </source>
</evidence>
<dbReference type="NCBIfam" id="NF006367">
    <property type="entry name" value="PRK08591.1"/>
    <property type="match status" value="1"/>
</dbReference>
<dbReference type="InterPro" id="IPR050856">
    <property type="entry name" value="Biotin_carboxylase_complex"/>
</dbReference>
<keyword evidence="10" id="KW-1185">Reference proteome</keyword>
<dbReference type="InterPro" id="IPR004549">
    <property type="entry name" value="Acetyl_CoA_COase_biotin_COase"/>
</dbReference>
<dbReference type="EC" id="6.3.4.14" evidence="9"/>
<accession>A0ABU9ECB7</accession>
<reference evidence="9 10" key="1">
    <citation type="submission" date="2024-02" db="EMBL/GenBank/DDBJ databases">
        <title>A novel Gemmatimonadota bacterium.</title>
        <authorList>
            <person name="Du Z.-J."/>
            <person name="Ye Y.-Q."/>
        </authorList>
    </citation>
    <scope>NUCLEOTIDE SEQUENCE [LARGE SCALE GENOMIC DNA]</scope>
    <source>
        <strain evidence="9 10">DH-20</strain>
    </source>
</reference>
<dbReference type="EMBL" id="JBBHLI010000004">
    <property type="protein sequence ID" value="MEK9501185.1"/>
    <property type="molecule type" value="Genomic_DNA"/>
</dbReference>
<dbReference type="PANTHER" id="PTHR18866">
    <property type="entry name" value="CARBOXYLASE:PYRUVATE/ACETYL-COA/PROPIONYL-COA CARBOXYLASE"/>
    <property type="match status" value="1"/>
</dbReference>
<dbReference type="PROSITE" id="PS50975">
    <property type="entry name" value="ATP_GRASP"/>
    <property type="match status" value="1"/>
</dbReference>
<evidence type="ECO:0000256" key="2">
    <source>
        <dbReference type="ARBA" id="ARBA00022741"/>
    </source>
</evidence>
<dbReference type="InterPro" id="IPR011054">
    <property type="entry name" value="Rudment_hybrid_motif"/>
</dbReference>
<evidence type="ECO:0000259" key="8">
    <source>
        <dbReference type="PROSITE" id="PS50979"/>
    </source>
</evidence>
<dbReference type="Pfam" id="PF02785">
    <property type="entry name" value="Biotin_carb_C"/>
    <property type="match status" value="1"/>
</dbReference>
<gene>
    <name evidence="9" type="primary">accC</name>
    <name evidence="9" type="ORF">WI372_09360</name>
</gene>
<dbReference type="PROSITE" id="PS50979">
    <property type="entry name" value="BC"/>
    <property type="match status" value="1"/>
</dbReference>
<dbReference type="SUPFAM" id="SSF56059">
    <property type="entry name" value="Glutathione synthetase ATP-binding domain-like"/>
    <property type="match status" value="1"/>
</dbReference>
<evidence type="ECO:0000313" key="9">
    <source>
        <dbReference type="EMBL" id="MEK9501185.1"/>
    </source>
</evidence>
<dbReference type="Gene3D" id="3.30.470.20">
    <property type="entry name" value="ATP-grasp fold, B domain"/>
    <property type="match status" value="1"/>
</dbReference>
<feature type="domain" description="Biotin carboxylation" evidence="8">
    <location>
        <begin position="3"/>
        <end position="447"/>
    </location>
</feature>
<dbReference type="InterPro" id="IPR005481">
    <property type="entry name" value="BC-like_N"/>
</dbReference>
<dbReference type="InterPro" id="IPR011761">
    <property type="entry name" value="ATP-grasp"/>
</dbReference>
<evidence type="ECO:0000256" key="3">
    <source>
        <dbReference type="ARBA" id="ARBA00022840"/>
    </source>
</evidence>
<organism evidence="9 10">
    <name type="scientific">Gaopeijia maritima</name>
    <dbReference type="NCBI Taxonomy" id="3119007"/>
    <lineage>
        <taxon>Bacteria</taxon>
        <taxon>Pseudomonadati</taxon>
        <taxon>Gemmatimonadota</taxon>
        <taxon>Longimicrobiia</taxon>
        <taxon>Gaopeijiales</taxon>
        <taxon>Gaopeijiaceae</taxon>
        <taxon>Gaopeijia</taxon>
    </lineage>
</organism>
<evidence type="ECO:0000256" key="5">
    <source>
        <dbReference type="ARBA" id="ARBA00023267"/>
    </source>
</evidence>
<evidence type="ECO:0000259" key="7">
    <source>
        <dbReference type="PROSITE" id="PS50975"/>
    </source>
</evidence>
<dbReference type="PROSITE" id="PS00867">
    <property type="entry name" value="CPSASE_2"/>
    <property type="match status" value="1"/>
</dbReference>
<dbReference type="InterPro" id="IPR005482">
    <property type="entry name" value="Biotin_COase_C"/>
</dbReference>
<evidence type="ECO:0000256" key="1">
    <source>
        <dbReference type="ARBA" id="ARBA00022598"/>
    </source>
</evidence>
<dbReference type="SUPFAM" id="SSF51246">
    <property type="entry name" value="Rudiment single hybrid motif"/>
    <property type="match status" value="1"/>
</dbReference>
<dbReference type="PANTHER" id="PTHR18866:SF33">
    <property type="entry name" value="METHYLCROTONOYL-COA CARBOXYLASE SUBUNIT ALPHA, MITOCHONDRIAL-RELATED"/>
    <property type="match status" value="1"/>
</dbReference>
<comment type="caution">
    <text evidence="9">The sequence shown here is derived from an EMBL/GenBank/DDBJ whole genome shotgun (WGS) entry which is preliminary data.</text>
</comment>
<evidence type="ECO:0000256" key="4">
    <source>
        <dbReference type="ARBA" id="ARBA00022842"/>
    </source>
</evidence>
<dbReference type="SUPFAM" id="SSF52440">
    <property type="entry name" value="PreATP-grasp domain"/>
    <property type="match status" value="1"/>
</dbReference>
<dbReference type="Pfam" id="PF00289">
    <property type="entry name" value="Biotin_carb_N"/>
    <property type="match status" value="1"/>
</dbReference>
<dbReference type="PROSITE" id="PS00866">
    <property type="entry name" value="CPSASE_1"/>
    <property type="match status" value="1"/>
</dbReference>
<dbReference type="SMART" id="SM00878">
    <property type="entry name" value="Biotin_carb_C"/>
    <property type="match status" value="1"/>
</dbReference>
<sequence>MPLFDKILVANRGEIAVRIIRACREMGIGTVAVHSEPDAGAPHTLLADEAVLIGPAPSSESYLRIDRIIEAAQATGAQAIHPGYGFLAERAPFADAVEEAGLVFLGPTADTIRSMGDKTEARRRMQTAEVPIVPGLVDPLSDADEAVAAADEMGYPVLLKAAAGGGGKGMRVVESAAELPRAFEAASREALAAFGDGSVYLERYLSRPRHIEIQVLGDTHGNVVHLGERECSIQRRHQKLVEEAPSAVLTPDERAAMGAAAVRAAEAVDYRGAGTVEFLYQDGEFFFLEMNTRLQVEHPVTELVTGLDLVEWQIRVAAGEKLPFAQGDLQLVGHSIECRITSEDPFHGFLPSTGRVEHLEIPSGPGVRWDGGVSEGFEIGLHYDPLLGKLIVHAATREAAIDRMARALDELVIRGLQTATPLHRRIMRNEAFRSGELSIRFLEEYAELLEPGADGGADARAAAIAAVLLEEAYRARRAPARIGGGSSTALPSWRASGWPWQGSV</sequence>